<sequence length="30" mass="3527">MCGNSDTRRREKETFCPIKPHFILTDTQDS</sequence>
<accession>A0A0E9RNX7</accession>
<name>A0A0E9RNX7_ANGAN</name>
<proteinExistence type="predicted"/>
<organism evidence="1">
    <name type="scientific">Anguilla anguilla</name>
    <name type="common">European freshwater eel</name>
    <name type="synonym">Muraena anguilla</name>
    <dbReference type="NCBI Taxonomy" id="7936"/>
    <lineage>
        <taxon>Eukaryota</taxon>
        <taxon>Metazoa</taxon>
        <taxon>Chordata</taxon>
        <taxon>Craniata</taxon>
        <taxon>Vertebrata</taxon>
        <taxon>Euteleostomi</taxon>
        <taxon>Actinopterygii</taxon>
        <taxon>Neopterygii</taxon>
        <taxon>Teleostei</taxon>
        <taxon>Anguilliformes</taxon>
        <taxon>Anguillidae</taxon>
        <taxon>Anguilla</taxon>
    </lineage>
</organism>
<evidence type="ECO:0000313" key="1">
    <source>
        <dbReference type="EMBL" id="JAH30779.1"/>
    </source>
</evidence>
<reference evidence="1" key="2">
    <citation type="journal article" date="2015" name="Fish Shellfish Immunol.">
        <title>Early steps in the European eel (Anguilla anguilla)-Vibrio vulnificus interaction in the gills: Role of the RtxA13 toxin.</title>
        <authorList>
            <person name="Callol A."/>
            <person name="Pajuelo D."/>
            <person name="Ebbesson L."/>
            <person name="Teles M."/>
            <person name="MacKenzie S."/>
            <person name="Amaro C."/>
        </authorList>
    </citation>
    <scope>NUCLEOTIDE SEQUENCE</scope>
</reference>
<protein>
    <submittedName>
        <fullName evidence="1">Uncharacterized protein</fullName>
    </submittedName>
</protein>
<dbReference type="EMBL" id="GBXM01077798">
    <property type="protein sequence ID" value="JAH30779.1"/>
    <property type="molecule type" value="Transcribed_RNA"/>
</dbReference>
<dbReference type="AlphaFoldDB" id="A0A0E9RNX7"/>
<reference evidence="1" key="1">
    <citation type="submission" date="2014-11" db="EMBL/GenBank/DDBJ databases">
        <authorList>
            <person name="Amaro Gonzalez C."/>
        </authorList>
    </citation>
    <scope>NUCLEOTIDE SEQUENCE</scope>
</reference>